<feature type="transmembrane region" description="Helical" evidence="8">
    <location>
        <begin position="352"/>
        <end position="373"/>
    </location>
</feature>
<dbReference type="GO" id="GO:0015171">
    <property type="term" value="F:amino acid transmembrane transporter activity"/>
    <property type="evidence" value="ECO:0007669"/>
    <property type="project" value="TreeGrafter"/>
</dbReference>
<keyword evidence="5" id="KW-0029">Amino-acid transport</keyword>
<dbReference type="Pfam" id="PF00324">
    <property type="entry name" value="AA_permease"/>
    <property type="match status" value="1"/>
</dbReference>
<feature type="transmembrane region" description="Helical" evidence="8">
    <location>
        <begin position="456"/>
        <end position="476"/>
    </location>
</feature>
<dbReference type="PANTHER" id="PTHR43341">
    <property type="entry name" value="AMINO ACID PERMEASE"/>
    <property type="match status" value="1"/>
</dbReference>
<dbReference type="InterPro" id="IPR050524">
    <property type="entry name" value="APC_YAT"/>
</dbReference>
<reference evidence="10 11" key="1">
    <citation type="journal article" date="2009" name="Nature">
        <title>Evolution of pathogenicity and sexual reproduction in eight Candida genomes.</title>
        <authorList>
            <person name="Butler G."/>
            <person name="Rasmussen M.D."/>
            <person name="Lin M.F."/>
            <person name="Santos M.A."/>
            <person name="Sakthikumar S."/>
            <person name="Munro C.A."/>
            <person name="Rheinbay E."/>
            <person name="Grabherr M."/>
            <person name="Forche A."/>
            <person name="Reedy J.L."/>
            <person name="Agrafioti I."/>
            <person name="Arnaud M.B."/>
            <person name="Bates S."/>
            <person name="Brown A.J."/>
            <person name="Brunke S."/>
            <person name="Costanzo M.C."/>
            <person name="Fitzpatrick D.A."/>
            <person name="de Groot P.W."/>
            <person name="Harris D."/>
            <person name="Hoyer L.L."/>
            <person name="Hube B."/>
            <person name="Klis F.M."/>
            <person name="Kodira C."/>
            <person name="Lennard N."/>
            <person name="Logue M.E."/>
            <person name="Martin R."/>
            <person name="Neiman A.M."/>
            <person name="Nikolaou E."/>
            <person name="Quail M.A."/>
            <person name="Quinn J."/>
            <person name="Santos M.C."/>
            <person name="Schmitzberger F.F."/>
            <person name="Sherlock G."/>
            <person name="Shah P."/>
            <person name="Silverstein K.A."/>
            <person name="Skrzypek M.S."/>
            <person name="Soll D."/>
            <person name="Staggs R."/>
            <person name="Stansfield I."/>
            <person name="Stumpf M.P."/>
            <person name="Sudbery P.E."/>
            <person name="Srikantha T."/>
            <person name="Zeng Q."/>
            <person name="Berman J."/>
            <person name="Berriman M."/>
            <person name="Heitman J."/>
            <person name="Gow N.A."/>
            <person name="Lorenz M.C."/>
            <person name="Birren B.W."/>
            <person name="Kellis M."/>
            <person name="Cuomo C.A."/>
        </authorList>
    </citation>
    <scope>NUCLEOTIDE SEQUENCE [LARGE SCALE GENOMIC DNA]</scope>
    <source>
        <strain evidence="11">ATCC MYA-3404 / T1</strain>
    </source>
</reference>
<dbReference type="VEuPathDB" id="FungiDB:CTRG_00458"/>
<evidence type="ECO:0000256" key="1">
    <source>
        <dbReference type="ARBA" id="ARBA00004141"/>
    </source>
</evidence>
<evidence type="ECO:0000313" key="10">
    <source>
        <dbReference type="EMBL" id="EER35719.1"/>
    </source>
</evidence>
<keyword evidence="11" id="KW-1185">Reference proteome</keyword>
<organism evidence="10 11">
    <name type="scientific">Candida tropicalis (strain ATCC MYA-3404 / T1)</name>
    <name type="common">Yeast</name>
    <dbReference type="NCBI Taxonomy" id="294747"/>
    <lineage>
        <taxon>Eukaryota</taxon>
        <taxon>Fungi</taxon>
        <taxon>Dikarya</taxon>
        <taxon>Ascomycota</taxon>
        <taxon>Saccharomycotina</taxon>
        <taxon>Pichiomycetes</taxon>
        <taxon>Debaryomycetaceae</taxon>
        <taxon>Candida/Lodderomyces clade</taxon>
        <taxon>Candida</taxon>
    </lineage>
</organism>
<dbReference type="Proteomes" id="UP000002037">
    <property type="component" value="Unassembled WGS sequence"/>
</dbReference>
<feature type="transmembrane region" description="Helical" evidence="8">
    <location>
        <begin position="482"/>
        <end position="503"/>
    </location>
</feature>
<dbReference type="HOGENOM" id="CLU_007946_12_0_1"/>
<evidence type="ECO:0000259" key="9">
    <source>
        <dbReference type="Pfam" id="PF00324"/>
    </source>
</evidence>
<feature type="transmembrane region" description="Helical" evidence="8">
    <location>
        <begin position="523"/>
        <end position="547"/>
    </location>
</feature>
<keyword evidence="4 8" id="KW-0812">Transmembrane</keyword>
<evidence type="ECO:0000256" key="7">
    <source>
        <dbReference type="ARBA" id="ARBA00023136"/>
    </source>
</evidence>
<keyword evidence="3" id="KW-0813">Transport</keyword>
<dbReference type="AlphaFoldDB" id="C5M319"/>
<proteinExistence type="inferred from homology"/>
<dbReference type="Gene3D" id="1.20.1740.10">
    <property type="entry name" value="Amino acid/polyamine transporter I"/>
    <property type="match status" value="1"/>
</dbReference>
<feature type="transmembrane region" description="Helical" evidence="8">
    <location>
        <begin position="150"/>
        <end position="169"/>
    </location>
</feature>
<keyword evidence="7 8" id="KW-0472">Membrane</keyword>
<evidence type="ECO:0000256" key="6">
    <source>
        <dbReference type="ARBA" id="ARBA00022989"/>
    </source>
</evidence>
<dbReference type="GO" id="GO:0016020">
    <property type="term" value="C:membrane"/>
    <property type="evidence" value="ECO:0007669"/>
    <property type="project" value="UniProtKB-SubCell"/>
</dbReference>
<comment type="subcellular location">
    <subcellularLocation>
        <location evidence="1">Membrane</location>
        <topology evidence="1">Multi-pass membrane protein</topology>
    </subcellularLocation>
</comment>
<feature type="transmembrane region" description="Helical" evidence="8">
    <location>
        <begin position="263"/>
        <end position="286"/>
    </location>
</feature>
<dbReference type="EMBL" id="GG692395">
    <property type="protein sequence ID" value="EER35719.1"/>
    <property type="molecule type" value="Genomic_DNA"/>
</dbReference>
<comment type="similarity">
    <text evidence="2">Belongs to the amino acid-polyamine-organocation (APC) superfamily. YAT (TC 2.A.3.10) family.</text>
</comment>
<feature type="transmembrane region" description="Helical" evidence="8">
    <location>
        <begin position="567"/>
        <end position="588"/>
    </location>
</feature>
<feature type="transmembrane region" description="Helical" evidence="8">
    <location>
        <begin position="235"/>
        <end position="257"/>
    </location>
</feature>
<sequence>MSSSVKNSFNQMVTVDDDSTIQRSNLSATLSSYTSNGSYVTSSTTSSNSTYHRTPREVLEDFIDSFKSFDYSTLPPVYNNISDQESHLQVNPANPNFDYSRFTQLERDALITSCSPLSKRLRTRHLTWISLGASIGTGLLISSGSSLAHAGPLGLVLVWLFVGSVIFATMSSLSELATAFPVSGSFTTYCSLFIDKSVSFAISWNYALQWLVTLPLQIIAASLAVQYWTTSIHPAVFVTIFYVVIVIINLFGVYGYAEIEMAISIIKVIAVIGFNILSIIIVTGGVPGQPYIGAKNWQKPAGGLFNTVEPFKQLCYIVTNVAFAYAGVELFGLAAVESSTPKKSINQARKQIFYRLLVFYILTIILIGFVVSYKLPELQDTGRFGSSVNGSPFVIAIKHAKINALPSIMNAVVILTVLSVGNASVYASTRVLCAIGALQQGPSFLSFIDRKGRPMGCLLVQFAFGLLAYLICIPGEDTSVQIFDWLLSLSGLGALFTYLSINICQLRFNRALKHQARIPKDELLYVSPLWCSWYGIVTIVAILGLQFWAALFPPGKHKADVEGFFKIYLGGPILFLCWLGHKIFACYYHKTPLTKFWFTVEEIDVDTGRRQVDLEAVKQEIAEERIVMESKPWWYKVYKTFC</sequence>
<feature type="domain" description="Amino acid permease/ SLC12A" evidence="9">
    <location>
        <begin position="125"/>
        <end position="584"/>
    </location>
</feature>
<evidence type="ECO:0000313" key="11">
    <source>
        <dbReference type="Proteomes" id="UP000002037"/>
    </source>
</evidence>
<gene>
    <name evidence="10" type="ORF">CTRG_00458</name>
</gene>
<keyword evidence="6 8" id="KW-1133">Transmembrane helix</keyword>
<dbReference type="GeneID" id="8299010"/>
<evidence type="ECO:0000256" key="8">
    <source>
        <dbReference type="SAM" id="Phobius"/>
    </source>
</evidence>
<dbReference type="OrthoDB" id="5982228at2759"/>
<dbReference type="RefSeq" id="XP_002545677.1">
    <property type="nucleotide sequence ID" value="XM_002545631.1"/>
</dbReference>
<dbReference type="eggNOG" id="KOG1286">
    <property type="taxonomic scope" value="Eukaryota"/>
</dbReference>
<feature type="transmembrane region" description="Helical" evidence="8">
    <location>
        <begin position="206"/>
        <end position="228"/>
    </location>
</feature>
<evidence type="ECO:0000256" key="2">
    <source>
        <dbReference type="ARBA" id="ARBA00006983"/>
    </source>
</evidence>
<feature type="transmembrane region" description="Helical" evidence="8">
    <location>
        <begin position="126"/>
        <end position="144"/>
    </location>
</feature>
<dbReference type="InterPro" id="IPR004841">
    <property type="entry name" value="AA-permease/SLC12A_dom"/>
</dbReference>
<evidence type="ECO:0000256" key="4">
    <source>
        <dbReference type="ARBA" id="ARBA00022692"/>
    </source>
</evidence>
<feature type="transmembrane region" description="Helical" evidence="8">
    <location>
        <begin position="408"/>
        <end position="435"/>
    </location>
</feature>
<name>C5M319_CANTT</name>
<evidence type="ECO:0000256" key="3">
    <source>
        <dbReference type="ARBA" id="ARBA00022448"/>
    </source>
</evidence>
<evidence type="ECO:0000256" key="5">
    <source>
        <dbReference type="ARBA" id="ARBA00022970"/>
    </source>
</evidence>
<accession>C5M319</accession>
<dbReference type="KEGG" id="ctp:CTRG_00458"/>
<dbReference type="FunFam" id="1.20.1740.10:FF:000001">
    <property type="entry name" value="Amino acid permease"/>
    <property type="match status" value="1"/>
</dbReference>
<dbReference type="PANTHER" id="PTHR43341:SF1">
    <property type="entry name" value="GENERAL AMINO-ACID PERMEASE GAP1"/>
    <property type="match status" value="1"/>
</dbReference>
<protein>
    <recommendedName>
        <fullName evidence="9">Amino acid permease/ SLC12A domain-containing protein</fullName>
    </recommendedName>
</protein>